<dbReference type="EMBL" id="MK072139">
    <property type="protein sequence ID" value="AYV79298.1"/>
    <property type="molecule type" value="Genomic_DNA"/>
</dbReference>
<protein>
    <submittedName>
        <fullName evidence="1">Uncharacterized protein</fullName>
    </submittedName>
</protein>
<organism evidence="1">
    <name type="scientific">Faunusvirus sp</name>
    <dbReference type="NCBI Taxonomy" id="2487766"/>
    <lineage>
        <taxon>Viruses</taxon>
        <taxon>Varidnaviria</taxon>
        <taxon>Bamfordvirae</taxon>
        <taxon>Nucleocytoviricota</taxon>
        <taxon>Megaviricetes</taxon>
        <taxon>Imitervirales</taxon>
        <taxon>Mimiviridae</taxon>
    </lineage>
</organism>
<proteinExistence type="predicted"/>
<reference evidence="1" key="1">
    <citation type="submission" date="2018-10" db="EMBL/GenBank/DDBJ databases">
        <title>Hidden diversity of soil giant viruses.</title>
        <authorList>
            <person name="Schulz F."/>
            <person name="Alteio L."/>
            <person name="Goudeau D."/>
            <person name="Ryan E.M."/>
            <person name="Malmstrom R.R."/>
            <person name="Blanchard J."/>
            <person name="Woyke T."/>
        </authorList>
    </citation>
    <scope>NUCLEOTIDE SEQUENCE</scope>
    <source>
        <strain evidence="1">FNV1</strain>
    </source>
</reference>
<accession>A0A3G4ZWL1</accession>
<gene>
    <name evidence="1" type="ORF">Faunusvirus8_15</name>
</gene>
<sequence>MHYVSKIANLDVSKPLDYNGILKTDIDLKFIRKMAIWKKLIIL</sequence>
<evidence type="ECO:0000313" key="1">
    <source>
        <dbReference type="EMBL" id="AYV79298.1"/>
    </source>
</evidence>
<name>A0A3G4ZWL1_9VIRU</name>